<dbReference type="EMBL" id="JAPFCC010000001">
    <property type="protein sequence ID" value="MCW7553885.1"/>
    <property type="molecule type" value="Genomic_DNA"/>
</dbReference>
<accession>A0ABT3MWZ7</accession>
<protein>
    <submittedName>
        <fullName evidence="1">Uncharacterized protein</fullName>
    </submittedName>
</protein>
<evidence type="ECO:0000313" key="1">
    <source>
        <dbReference type="EMBL" id="MCW7553885.1"/>
    </source>
</evidence>
<name>A0ABT3MWZ7_9GAMM</name>
<evidence type="ECO:0000313" key="2">
    <source>
        <dbReference type="Proteomes" id="UP001209854"/>
    </source>
</evidence>
<sequence>MKNKDSARQFSCHFWYSNDIDGNIDRPNFQSMLQTMEEKPPDLSHTPRVAMLVGESYLLPILPELGKHCDVIMMTDDDFALLQAQLKRIELMASCESHLDEERFITSIHNYIAQSFGGKKNGLRDDFLRTKNHFGDRWPFSSSGRFAEVKEALSKLRIVPVGINLFCADSMEKLARVLQDNDAQIHIINLTNIFDYLGEFKSKTLYKETGSDLQTLKACHFFRQLPVHPEALVHTSRIIKPPLGSTVTKSGEHWDFLDQMLLKDICAEHHLTGSLSDKVATLIRRSQKTDCFGKDLEVMKILLAGASASDMEDLMTHQGKLYDSIEQSGLFDFRQSMVKEWIEGSVSLPNKKHN</sequence>
<comment type="caution">
    <text evidence="1">The sequence shown here is derived from an EMBL/GenBank/DDBJ whole genome shotgun (WGS) entry which is preliminary data.</text>
</comment>
<keyword evidence="2" id="KW-1185">Reference proteome</keyword>
<dbReference type="RefSeq" id="WP_262563624.1">
    <property type="nucleotide sequence ID" value="NZ_JAPFCC010000001.1"/>
</dbReference>
<organism evidence="1 2">
    <name type="scientific">Endozoicomonas gorgoniicola</name>
    <dbReference type="NCBI Taxonomy" id="1234144"/>
    <lineage>
        <taxon>Bacteria</taxon>
        <taxon>Pseudomonadati</taxon>
        <taxon>Pseudomonadota</taxon>
        <taxon>Gammaproteobacteria</taxon>
        <taxon>Oceanospirillales</taxon>
        <taxon>Endozoicomonadaceae</taxon>
        <taxon>Endozoicomonas</taxon>
    </lineage>
</organism>
<gene>
    <name evidence="1" type="ORF">NX722_14880</name>
</gene>
<proteinExistence type="predicted"/>
<reference evidence="1 2" key="1">
    <citation type="submission" date="2022-10" db="EMBL/GenBank/DDBJ databases">
        <title>High-quality genome sequences of two octocoral-associated bacteria, Endozoicomonas euniceicola EF212 and Endozoicomonas gorgoniicola PS125.</title>
        <authorList>
            <person name="Chiou Y.-J."/>
            <person name="Chen Y.-H."/>
        </authorList>
    </citation>
    <scope>NUCLEOTIDE SEQUENCE [LARGE SCALE GENOMIC DNA]</scope>
    <source>
        <strain evidence="1 2">PS125</strain>
    </source>
</reference>
<dbReference type="Proteomes" id="UP001209854">
    <property type="component" value="Unassembled WGS sequence"/>
</dbReference>